<name>A0A068WED2_ECHGR</name>
<protein>
    <submittedName>
        <fullName evidence="4 6">Centrin 2</fullName>
    </submittedName>
</protein>
<sequence>MHVFLQIFLKLFDILFSVSSMLCGGAFYSSIISSSMEINSFTRSTKREINYKLTVKQKDELKCAFDILDESGVGTIDIQDIVVVVRALGLHVSLVNISKLTRLYDPQKTGTLDFRGFLGIVEKVMFNKYVDEEIAKAFQIYSQNGAECITFDDIQRVAKQLNEDISDEELEELFNGADLNNDGVIDFDEFSTILRSPFLQNHETK</sequence>
<dbReference type="PANTHER" id="PTHR23048:SF59">
    <property type="entry name" value="EF-HAND SUPERFAMILY PROTEIN"/>
    <property type="match status" value="1"/>
</dbReference>
<evidence type="ECO:0000313" key="6">
    <source>
        <dbReference type="WBParaSite" id="EgrG_000843000"/>
    </source>
</evidence>
<evidence type="ECO:0000256" key="1">
    <source>
        <dbReference type="ARBA" id="ARBA00022737"/>
    </source>
</evidence>
<dbReference type="AlphaFoldDB" id="A0A068WED2"/>
<feature type="domain" description="EF-hand" evidence="3">
    <location>
        <begin position="56"/>
        <end position="91"/>
    </location>
</feature>
<dbReference type="InterPro" id="IPR002048">
    <property type="entry name" value="EF_hand_dom"/>
</dbReference>
<reference evidence="6" key="3">
    <citation type="submission" date="2020-10" db="UniProtKB">
        <authorList>
            <consortium name="WormBaseParasite"/>
        </authorList>
    </citation>
    <scope>IDENTIFICATION</scope>
</reference>
<evidence type="ECO:0000313" key="4">
    <source>
        <dbReference type="EMBL" id="CDS16016.1"/>
    </source>
</evidence>
<dbReference type="Gene3D" id="1.10.238.10">
    <property type="entry name" value="EF-hand"/>
    <property type="match status" value="1"/>
</dbReference>
<evidence type="ECO:0000313" key="5">
    <source>
        <dbReference type="Proteomes" id="UP000492820"/>
    </source>
</evidence>
<dbReference type="InterPro" id="IPR050230">
    <property type="entry name" value="CALM/Myosin/TropC-like"/>
</dbReference>
<dbReference type="SUPFAM" id="SSF47473">
    <property type="entry name" value="EF-hand"/>
    <property type="match status" value="1"/>
</dbReference>
<dbReference type="SMART" id="SM00054">
    <property type="entry name" value="EFh"/>
    <property type="match status" value="3"/>
</dbReference>
<organism evidence="4">
    <name type="scientific">Echinococcus granulosus</name>
    <name type="common">Hydatid tapeworm</name>
    <dbReference type="NCBI Taxonomy" id="6210"/>
    <lineage>
        <taxon>Eukaryota</taxon>
        <taxon>Metazoa</taxon>
        <taxon>Spiralia</taxon>
        <taxon>Lophotrochozoa</taxon>
        <taxon>Platyhelminthes</taxon>
        <taxon>Cestoda</taxon>
        <taxon>Eucestoda</taxon>
        <taxon>Cyclophyllidea</taxon>
        <taxon>Taeniidae</taxon>
        <taxon>Echinococcus</taxon>
        <taxon>Echinococcus granulosus group</taxon>
    </lineage>
</organism>
<dbReference type="PROSITE" id="PS50222">
    <property type="entry name" value="EF_HAND_2"/>
    <property type="match status" value="3"/>
</dbReference>
<dbReference type="Pfam" id="PF13499">
    <property type="entry name" value="EF-hand_7"/>
    <property type="match status" value="1"/>
</dbReference>
<keyword evidence="2" id="KW-0106">Calcium</keyword>
<dbReference type="Proteomes" id="UP000492820">
    <property type="component" value="Unassembled WGS sequence"/>
</dbReference>
<evidence type="ECO:0000256" key="2">
    <source>
        <dbReference type="ARBA" id="ARBA00022837"/>
    </source>
</evidence>
<dbReference type="EMBL" id="LK028576">
    <property type="protein sequence ID" value="CDS16016.1"/>
    <property type="molecule type" value="Genomic_DNA"/>
</dbReference>
<dbReference type="InterPro" id="IPR018247">
    <property type="entry name" value="EF_Hand_1_Ca_BS"/>
</dbReference>
<proteinExistence type="predicted"/>
<dbReference type="GO" id="GO:0016460">
    <property type="term" value="C:myosin II complex"/>
    <property type="evidence" value="ECO:0007669"/>
    <property type="project" value="TreeGrafter"/>
</dbReference>
<reference evidence="4 5" key="1">
    <citation type="journal article" date="2013" name="Nature">
        <title>The genomes of four tapeworm species reveal adaptations to parasitism.</title>
        <authorList>
            <person name="Tsai I.J."/>
            <person name="Zarowiecki M."/>
            <person name="Holroyd N."/>
            <person name="Garciarrubio A."/>
            <person name="Sanchez-Flores A."/>
            <person name="Brooks K.L."/>
            <person name="Tracey A."/>
            <person name="Bobes R.J."/>
            <person name="Fragoso G."/>
            <person name="Sciutto E."/>
            <person name="Aslett M."/>
            <person name="Beasley H."/>
            <person name="Bennett H.M."/>
            <person name="Cai J."/>
            <person name="Camicia F."/>
            <person name="Clark R."/>
            <person name="Cucher M."/>
            <person name="De Silva N."/>
            <person name="Day T.A."/>
            <person name="Deplazes P."/>
            <person name="Estrada K."/>
            <person name="Fernandez C."/>
            <person name="Holland P.W."/>
            <person name="Hou J."/>
            <person name="Hu S."/>
            <person name="Huckvale T."/>
            <person name="Hung S.S."/>
            <person name="Kamenetzky L."/>
            <person name="Keane J.A."/>
            <person name="Kiss F."/>
            <person name="Koziol U."/>
            <person name="Lambert O."/>
            <person name="Liu K."/>
            <person name="Luo X."/>
            <person name="Luo Y."/>
            <person name="Macchiaroli N."/>
            <person name="Nichol S."/>
            <person name="Paps J."/>
            <person name="Parkinson J."/>
            <person name="Pouchkina-Stantcheva N."/>
            <person name="Riddiford N."/>
            <person name="Rosenzvit M."/>
            <person name="Salinas G."/>
            <person name="Wasmuth J.D."/>
            <person name="Zamanian M."/>
            <person name="Zheng Y."/>
            <person name="Cai X."/>
            <person name="Soberon X."/>
            <person name="Olson P.D."/>
            <person name="Laclette J.P."/>
            <person name="Brehm K."/>
            <person name="Berriman M."/>
            <person name="Garciarrubio A."/>
            <person name="Bobes R.J."/>
            <person name="Fragoso G."/>
            <person name="Sanchez-Flores A."/>
            <person name="Estrada K."/>
            <person name="Cevallos M.A."/>
            <person name="Morett E."/>
            <person name="Gonzalez V."/>
            <person name="Portillo T."/>
            <person name="Ochoa-Leyva A."/>
            <person name="Jose M.V."/>
            <person name="Sciutto E."/>
            <person name="Landa A."/>
            <person name="Jimenez L."/>
            <person name="Valdes V."/>
            <person name="Carrero J.C."/>
            <person name="Larralde C."/>
            <person name="Morales-Montor J."/>
            <person name="Limon-Lason J."/>
            <person name="Soberon X."/>
            <person name="Laclette J.P."/>
        </authorList>
    </citation>
    <scope>NUCLEOTIDE SEQUENCE [LARGE SCALE GENOMIC DNA]</scope>
</reference>
<dbReference type="CDD" id="cd00051">
    <property type="entry name" value="EFh"/>
    <property type="match status" value="1"/>
</dbReference>
<dbReference type="InterPro" id="IPR011992">
    <property type="entry name" value="EF-hand-dom_pair"/>
</dbReference>
<feature type="domain" description="EF-hand" evidence="3">
    <location>
        <begin position="129"/>
        <end position="164"/>
    </location>
</feature>
<accession>A0A068WED2</accession>
<feature type="domain" description="EF-hand" evidence="3">
    <location>
        <begin position="165"/>
        <end position="200"/>
    </location>
</feature>
<dbReference type="FunFam" id="1.10.238.10:FF:000001">
    <property type="entry name" value="Calmodulin 1"/>
    <property type="match status" value="1"/>
</dbReference>
<dbReference type="GO" id="GO:0005509">
    <property type="term" value="F:calcium ion binding"/>
    <property type="evidence" value="ECO:0007669"/>
    <property type="project" value="InterPro"/>
</dbReference>
<gene>
    <name evidence="4" type="ORF">EgrG_000843000</name>
</gene>
<evidence type="ECO:0000259" key="3">
    <source>
        <dbReference type="PROSITE" id="PS50222"/>
    </source>
</evidence>
<reference evidence="4" key="2">
    <citation type="submission" date="2014-06" db="EMBL/GenBank/DDBJ databases">
        <authorList>
            <person name="Aslett M."/>
        </authorList>
    </citation>
    <scope>NUCLEOTIDE SEQUENCE</scope>
</reference>
<keyword evidence="1" id="KW-0677">Repeat</keyword>
<dbReference type="WBParaSite" id="EgrG_000843000">
    <property type="protein sequence ID" value="EgrG_000843000"/>
    <property type="gene ID" value="EgrG_000843000"/>
</dbReference>
<dbReference type="PANTHER" id="PTHR23048">
    <property type="entry name" value="MYOSIN LIGHT CHAIN 1, 3"/>
    <property type="match status" value="1"/>
</dbReference>
<dbReference type="PROSITE" id="PS00018">
    <property type="entry name" value="EF_HAND_1"/>
    <property type="match status" value="1"/>
</dbReference>
<dbReference type="OrthoDB" id="6254546at2759"/>